<protein>
    <recommendedName>
        <fullName evidence="3">DUF5678 domain-containing protein</fullName>
    </recommendedName>
</protein>
<sequence>MLFYSIFLIEESVELRTLDQERVAIARRGRLISTQKDYKTAKEVGLLLAKEKQLLFIDFTVLEP</sequence>
<name>A0ABV0KEB0_9CYAN</name>
<organism evidence="1 2">
    <name type="scientific">Stenomitos frigidus AS-A4</name>
    <dbReference type="NCBI Taxonomy" id="2933935"/>
    <lineage>
        <taxon>Bacteria</taxon>
        <taxon>Bacillati</taxon>
        <taxon>Cyanobacteriota</taxon>
        <taxon>Cyanophyceae</taxon>
        <taxon>Leptolyngbyales</taxon>
        <taxon>Leptolyngbyaceae</taxon>
        <taxon>Stenomitos</taxon>
    </lineage>
</organism>
<proteinExistence type="predicted"/>
<evidence type="ECO:0000313" key="1">
    <source>
        <dbReference type="EMBL" id="MEP1057562.1"/>
    </source>
</evidence>
<keyword evidence="2" id="KW-1185">Reference proteome</keyword>
<dbReference type="RefSeq" id="WP_190450507.1">
    <property type="nucleotide sequence ID" value="NZ_JAMPLM010000002.1"/>
</dbReference>
<dbReference type="Proteomes" id="UP001476950">
    <property type="component" value="Unassembled WGS sequence"/>
</dbReference>
<gene>
    <name evidence="1" type="ORF">NDI38_03870</name>
</gene>
<accession>A0ABV0KEB0</accession>
<dbReference type="EMBL" id="JAMPLM010000002">
    <property type="protein sequence ID" value="MEP1057562.1"/>
    <property type="molecule type" value="Genomic_DNA"/>
</dbReference>
<evidence type="ECO:0000313" key="2">
    <source>
        <dbReference type="Proteomes" id="UP001476950"/>
    </source>
</evidence>
<comment type="caution">
    <text evidence="1">The sequence shown here is derived from an EMBL/GenBank/DDBJ whole genome shotgun (WGS) entry which is preliminary data.</text>
</comment>
<evidence type="ECO:0008006" key="3">
    <source>
        <dbReference type="Google" id="ProtNLM"/>
    </source>
</evidence>
<reference evidence="1 2" key="1">
    <citation type="submission" date="2022-04" db="EMBL/GenBank/DDBJ databases">
        <title>Positive selection, recombination, and allopatry shape intraspecific diversity of widespread and dominant cyanobacteria.</title>
        <authorList>
            <person name="Wei J."/>
            <person name="Shu W."/>
            <person name="Hu C."/>
        </authorList>
    </citation>
    <scope>NUCLEOTIDE SEQUENCE [LARGE SCALE GENOMIC DNA]</scope>
    <source>
        <strain evidence="1 2">AS-A4</strain>
    </source>
</reference>